<evidence type="ECO:0000313" key="2">
    <source>
        <dbReference type="EMBL" id="OEU06644.1"/>
    </source>
</evidence>
<keyword evidence="3" id="KW-1185">Reference proteome</keyword>
<feature type="compositionally biased region" description="Low complexity" evidence="1">
    <location>
        <begin position="244"/>
        <end position="272"/>
    </location>
</feature>
<evidence type="ECO:0000256" key="1">
    <source>
        <dbReference type="SAM" id="MobiDB-lite"/>
    </source>
</evidence>
<proteinExistence type="predicted"/>
<dbReference type="KEGG" id="fcy:FRACYDRAFT_254197"/>
<accession>A0A1E7EL86</accession>
<dbReference type="InParanoid" id="A0A1E7EL86"/>
<feature type="compositionally biased region" description="Polar residues" evidence="1">
    <location>
        <begin position="81"/>
        <end position="100"/>
    </location>
</feature>
<evidence type="ECO:0000313" key="3">
    <source>
        <dbReference type="Proteomes" id="UP000095751"/>
    </source>
</evidence>
<organism evidence="2 3">
    <name type="scientific">Fragilariopsis cylindrus CCMP1102</name>
    <dbReference type="NCBI Taxonomy" id="635003"/>
    <lineage>
        <taxon>Eukaryota</taxon>
        <taxon>Sar</taxon>
        <taxon>Stramenopiles</taxon>
        <taxon>Ochrophyta</taxon>
        <taxon>Bacillariophyta</taxon>
        <taxon>Bacillariophyceae</taxon>
        <taxon>Bacillariophycidae</taxon>
        <taxon>Bacillariales</taxon>
        <taxon>Bacillariaceae</taxon>
        <taxon>Fragilariopsis</taxon>
    </lineage>
</organism>
<sequence>MGVDALCRSGIMMDDKTLVSSVNSIGSSSSRENDGPIMDRSISSVTSSISSSSSSSSSSRSDLDTSTSTSSNSSSSSSSSRGNEFNPNLRGSESNPNLLDSSIECRRKRRKATHIHTHSHKFEDIAREARARQQQQKEKEKEEFETGQRVDDALQHFQKALAIIVQHTESYYHGNALQYLPNDDDGYLRYEDDAMGKELLKSVNPKDTGIKLKGGVGCDSNEYIYWKAIQIGNNTNSLESSCFGSSNGNDDSNSNNENSNNNKEQQQQQQQQEENEPEDCVTEQHRSTTRRQHRSEEQQQDQQRVSYENLTVSIFHSMICIYNIALCYQYKGMTAQKQQMEQHKMNMMCRMAQMDGSGAMSIFAVDHYTQAYELMTRFRLEDIVQYTFLMAMMNNLASTYGSLNQPTRVDVCNKYLVQSLILVICSSERDGHLGQEVLSRTDDKNVLRKEEDRTTFESFLGNVMYLMMGDGTQSYYSGNTIAPAA</sequence>
<dbReference type="OrthoDB" id="10485967at2759"/>
<dbReference type="AlphaFoldDB" id="A0A1E7EL86"/>
<feature type="compositionally biased region" description="Basic and acidic residues" evidence="1">
    <location>
        <begin position="120"/>
        <end position="148"/>
    </location>
</feature>
<dbReference type="Proteomes" id="UP000095751">
    <property type="component" value="Unassembled WGS sequence"/>
</dbReference>
<dbReference type="EMBL" id="KV784405">
    <property type="protein sequence ID" value="OEU06644.1"/>
    <property type="molecule type" value="Genomic_DNA"/>
</dbReference>
<feature type="compositionally biased region" description="Low complexity" evidence="1">
    <location>
        <begin position="41"/>
        <end position="80"/>
    </location>
</feature>
<reference evidence="2 3" key="1">
    <citation type="submission" date="2016-09" db="EMBL/GenBank/DDBJ databases">
        <title>Extensive genetic diversity and differential bi-allelic expression allows diatom success in the polar Southern Ocean.</title>
        <authorList>
            <consortium name="DOE Joint Genome Institute"/>
            <person name="Mock T."/>
            <person name="Otillar R.P."/>
            <person name="Strauss J."/>
            <person name="Dupont C."/>
            <person name="Frickenhaus S."/>
            <person name="Maumus F."/>
            <person name="Mcmullan M."/>
            <person name="Sanges R."/>
            <person name="Schmutz J."/>
            <person name="Toseland A."/>
            <person name="Valas R."/>
            <person name="Veluchamy A."/>
            <person name="Ward B.J."/>
            <person name="Allen A."/>
            <person name="Barry K."/>
            <person name="Falciatore A."/>
            <person name="Ferrante M."/>
            <person name="Fortunato A.E."/>
            <person name="Gloeckner G."/>
            <person name="Gruber A."/>
            <person name="Hipkin R."/>
            <person name="Janech M."/>
            <person name="Kroth P."/>
            <person name="Leese F."/>
            <person name="Lindquist E."/>
            <person name="Lyon B.R."/>
            <person name="Martin J."/>
            <person name="Mayer C."/>
            <person name="Parker M."/>
            <person name="Quesneville H."/>
            <person name="Raymond J."/>
            <person name="Uhlig C."/>
            <person name="Valentin K.U."/>
            <person name="Worden A.Z."/>
            <person name="Armbrust E.V."/>
            <person name="Bowler C."/>
            <person name="Green B."/>
            <person name="Moulton V."/>
            <person name="Van Oosterhout C."/>
            <person name="Grigoriev I."/>
        </authorList>
    </citation>
    <scope>NUCLEOTIDE SEQUENCE [LARGE SCALE GENOMIC DNA]</scope>
    <source>
        <strain evidence="2 3">CCMP1102</strain>
    </source>
</reference>
<feature type="region of interest" description="Disordered" evidence="1">
    <location>
        <begin position="22"/>
        <end position="148"/>
    </location>
</feature>
<protein>
    <submittedName>
        <fullName evidence="2">Uncharacterized protein</fullName>
    </submittedName>
</protein>
<gene>
    <name evidence="2" type="ORF">FRACYDRAFT_254197</name>
</gene>
<name>A0A1E7EL86_9STRA</name>
<feature type="compositionally biased region" description="Basic residues" evidence="1">
    <location>
        <begin position="106"/>
        <end position="119"/>
    </location>
</feature>
<feature type="region of interest" description="Disordered" evidence="1">
    <location>
        <begin position="241"/>
        <end position="304"/>
    </location>
</feature>